<dbReference type="InterPro" id="IPR021272">
    <property type="entry name" value="DUF2851"/>
</dbReference>
<name>A0A2N7QBK1_9BACT</name>
<proteinExistence type="predicted"/>
<comment type="caution">
    <text evidence="1">The sequence shown here is derived from an EMBL/GenBank/DDBJ whole genome shotgun (WGS) entry which is preliminary data.</text>
</comment>
<organism evidence="1 2">
    <name type="scientific">Thermodesulfobacterium geofontis</name>
    <dbReference type="NCBI Taxonomy" id="1295609"/>
    <lineage>
        <taxon>Bacteria</taxon>
        <taxon>Pseudomonadati</taxon>
        <taxon>Thermodesulfobacteriota</taxon>
        <taxon>Thermodesulfobacteria</taxon>
        <taxon>Thermodesulfobacteriales</taxon>
        <taxon>Thermodesulfobacteriaceae</taxon>
        <taxon>Thermodesulfobacterium</taxon>
    </lineage>
</organism>
<dbReference type="Pfam" id="PF11013">
    <property type="entry name" value="DUF2851"/>
    <property type="match status" value="1"/>
</dbReference>
<dbReference type="AlphaFoldDB" id="A0A2N7QBK1"/>
<accession>A0A2N7QBK1</accession>
<dbReference type="Proteomes" id="UP000235619">
    <property type="component" value="Unassembled WGS sequence"/>
</dbReference>
<evidence type="ECO:0000313" key="2">
    <source>
        <dbReference type="Proteomes" id="UP000235619"/>
    </source>
</evidence>
<protein>
    <submittedName>
        <fullName evidence="1">DUF2851 domain-containing protein</fullName>
    </submittedName>
</protein>
<sequence>MRKMDISQLGNRWLELKKQRMQNLLKIALPDEALYREIMLSLGYPNNKVNFLELALITPYAEIKKLKERQIIEKALLYRAGFTDDKKGLPEDFDFSLKMDKSVWNYKAIRPANFPEKRIKGISILLSNTIDEGIVNFFSARIEAEIENKDPKDAVKKIMNFNGVGAQRKTEMFFNIIMPFFMVYTENEKIKNFLKFIFEKHPPLSENKLIKSFKLNYPDINIENVKTYMGVILFQKQESLQ</sequence>
<gene>
    <name evidence="1" type="ORF">C0169_05085</name>
</gene>
<dbReference type="EMBL" id="PNJD01000310">
    <property type="protein sequence ID" value="PMP95820.1"/>
    <property type="molecule type" value="Genomic_DNA"/>
</dbReference>
<evidence type="ECO:0000313" key="1">
    <source>
        <dbReference type="EMBL" id="PMP95820.1"/>
    </source>
</evidence>
<reference evidence="1 2" key="1">
    <citation type="submission" date="2018-01" db="EMBL/GenBank/DDBJ databases">
        <title>Metagenomic assembled genomes from two thermal pools in the Uzon Caldera, Kamchatka, Russia.</title>
        <authorList>
            <person name="Wilkins L."/>
            <person name="Ettinger C."/>
        </authorList>
    </citation>
    <scope>NUCLEOTIDE SEQUENCE [LARGE SCALE GENOMIC DNA]</scope>
    <source>
        <strain evidence="1">ARK-04</strain>
    </source>
</reference>